<dbReference type="EMBL" id="PDEP01000015">
    <property type="protein sequence ID" value="PEN05192.1"/>
    <property type="molecule type" value="Genomic_DNA"/>
</dbReference>
<sequence>MTRSAVLNCLRDHASEAVILSAGKGLDRLLIMDADAVQALRDYAQSTTDPLRVSANAALI</sequence>
<gene>
    <name evidence="1" type="ORF">CRI93_13340</name>
</gene>
<organism evidence="1 2">
    <name type="scientific">Longimonas halophila</name>
    <dbReference type="NCBI Taxonomy" id="1469170"/>
    <lineage>
        <taxon>Bacteria</taxon>
        <taxon>Pseudomonadati</taxon>
        <taxon>Rhodothermota</taxon>
        <taxon>Rhodothermia</taxon>
        <taxon>Rhodothermales</taxon>
        <taxon>Salisaetaceae</taxon>
        <taxon>Longimonas</taxon>
    </lineage>
</organism>
<dbReference type="Proteomes" id="UP000221024">
    <property type="component" value="Unassembled WGS sequence"/>
</dbReference>
<evidence type="ECO:0000313" key="2">
    <source>
        <dbReference type="Proteomes" id="UP000221024"/>
    </source>
</evidence>
<proteinExistence type="predicted"/>
<accession>A0A2H3NIG8</accession>
<reference evidence="1 2" key="1">
    <citation type="submission" date="2017-10" db="EMBL/GenBank/DDBJ databases">
        <title>Draft genome of Longimonas halophila.</title>
        <authorList>
            <person name="Goh K.M."/>
            <person name="Shamsir M.S."/>
            <person name="Lim S.W."/>
        </authorList>
    </citation>
    <scope>NUCLEOTIDE SEQUENCE [LARGE SCALE GENOMIC DNA]</scope>
    <source>
        <strain evidence="1 2">KCTC 42399</strain>
    </source>
</reference>
<protein>
    <submittedName>
        <fullName evidence="1">Uncharacterized protein</fullName>
    </submittedName>
</protein>
<keyword evidence="2" id="KW-1185">Reference proteome</keyword>
<name>A0A2H3NIG8_9BACT</name>
<evidence type="ECO:0000313" key="1">
    <source>
        <dbReference type="EMBL" id="PEN05192.1"/>
    </source>
</evidence>
<dbReference type="AlphaFoldDB" id="A0A2H3NIG8"/>
<comment type="caution">
    <text evidence="1">The sequence shown here is derived from an EMBL/GenBank/DDBJ whole genome shotgun (WGS) entry which is preliminary data.</text>
</comment>